<dbReference type="Gene3D" id="3.40.50.1910">
    <property type="match status" value="1"/>
</dbReference>
<dbReference type="InterPro" id="IPR001619">
    <property type="entry name" value="Sec1-like"/>
</dbReference>
<dbReference type="Gene3D" id="3.40.50.2060">
    <property type="match status" value="1"/>
</dbReference>
<proteinExistence type="inferred from homology"/>
<dbReference type="EMBL" id="CP092868">
    <property type="protein sequence ID" value="UYV68663.1"/>
    <property type="molecule type" value="Genomic_DNA"/>
</dbReference>
<dbReference type="Pfam" id="PF00995">
    <property type="entry name" value="Sec1"/>
    <property type="match status" value="1"/>
</dbReference>
<keyword evidence="3" id="KW-1185">Reference proteome</keyword>
<gene>
    <name evidence="2" type="ORF">LAZ67_6000386</name>
</gene>
<comment type="similarity">
    <text evidence="1">Belongs to the STXBP/unc-18/SEC1 family.</text>
</comment>
<protein>
    <submittedName>
        <fullName evidence="2">STXBP1</fullName>
    </submittedName>
</protein>
<dbReference type="InterPro" id="IPR043127">
    <property type="entry name" value="Sec-1-like_dom3a"/>
</dbReference>
<dbReference type="Gene3D" id="1.25.40.60">
    <property type="match status" value="1"/>
</dbReference>
<dbReference type="PIRSF" id="PIRSF005715">
    <property type="entry name" value="VPS45_Sec1"/>
    <property type="match status" value="1"/>
</dbReference>
<dbReference type="InterPro" id="IPR027482">
    <property type="entry name" value="Sec1-like_dom2"/>
</dbReference>
<reference evidence="2 3" key="1">
    <citation type="submission" date="2022-01" db="EMBL/GenBank/DDBJ databases">
        <title>A chromosomal length assembly of Cordylochernes scorpioides.</title>
        <authorList>
            <person name="Zeh D."/>
            <person name="Zeh J."/>
        </authorList>
    </citation>
    <scope>NUCLEOTIDE SEQUENCE [LARGE SCALE GENOMIC DNA]</scope>
    <source>
        <strain evidence="2">IN4F17</strain>
        <tissue evidence="2">Whole Body</tissue>
    </source>
</reference>
<organism evidence="2 3">
    <name type="scientific">Cordylochernes scorpioides</name>
    <dbReference type="NCBI Taxonomy" id="51811"/>
    <lineage>
        <taxon>Eukaryota</taxon>
        <taxon>Metazoa</taxon>
        <taxon>Ecdysozoa</taxon>
        <taxon>Arthropoda</taxon>
        <taxon>Chelicerata</taxon>
        <taxon>Arachnida</taxon>
        <taxon>Pseudoscorpiones</taxon>
        <taxon>Cheliferoidea</taxon>
        <taxon>Chernetidae</taxon>
        <taxon>Cordylochernes</taxon>
    </lineage>
</organism>
<dbReference type="Gene3D" id="3.90.830.10">
    <property type="entry name" value="Syntaxin Binding Protein 1, Chain A, domain 2"/>
    <property type="match status" value="1"/>
</dbReference>
<dbReference type="Proteomes" id="UP001235939">
    <property type="component" value="Chromosome 06"/>
</dbReference>
<dbReference type="InterPro" id="IPR043154">
    <property type="entry name" value="Sec-1-like_dom1"/>
</dbReference>
<sequence>MVLKEIVEDRFMKDVLRAVQPDESWKVLVLDTLAAKILSSCTRMTELVSEKVVLVENIEKSREVVPYEAIYLLYPDPETLRIFISDFERRPQYPAAHLFLLAACPDDLFDDIRNSAVYNFLKTFKEIYLSFLVYESLVYLLEYPKFFQLYFGPEKIEEVHLVRLADQLASLCFTLNEYPSIRYSSNFDACFELARLVSKRMETFKNENPELGEGFEKSRSTLIILDRSFDLRSPFLHELTYQAMAYDLLDIENDYYVYERNLLGQSQATFLDEQDDYWKELRHEHIASVTQNVTRKLSEFKRDRNIKTEKTTFKDLSLMIKKMPQYKKDLNKLSIHFHLASDCMEKYQRSIDLVCDAEQDLALGVDDNDEVMRDPLKKLIPVLLDSVIRPVDKIRLIILYTLHQNGISSDNLAKLLHHAHASEAERAVLHNLRFLGANVQTDMARRYVPFSYPRKLREKDRKYKLARWVPVIKDIMEDAIDGRLDKGIFPYVKERAPHDVSARAPTSLRYQTTRTDARRVMSRCIVFIVGGVCYSETRSAYEVTGRYNPKWEVIIGSDLVITPKKFMEHIQNLSQ</sequence>
<dbReference type="PANTHER" id="PTHR11679">
    <property type="entry name" value="VESICLE PROTEIN SORTING-ASSOCIATED"/>
    <property type="match status" value="1"/>
</dbReference>
<accession>A0ABY6KJ66</accession>
<dbReference type="SUPFAM" id="SSF56815">
    <property type="entry name" value="Sec1/munc18-like (SM) proteins"/>
    <property type="match status" value="1"/>
</dbReference>
<evidence type="ECO:0000313" key="3">
    <source>
        <dbReference type="Proteomes" id="UP001235939"/>
    </source>
</evidence>
<dbReference type="InterPro" id="IPR036045">
    <property type="entry name" value="Sec1-like_sf"/>
</dbReference>
<evidence type="ECO:0000256" key="1">
    <source>
        <dbReference type="ARBA" id="ARBA00009884"/>
    </source>
</evidence>
<name>A0ABY6KJ66_9ARAC</name>
<evidence type="ECO:0000313" key="2">
    <source>
        <dbReference type="EMBL" id="UYV68663.1"/>
    </source>
</evidence>